<dbReference type="SUPFAM" id="SSF53474">
    <property type="entry name" value="alpha/beta-Hydrolases"/>
    <property type="match status" value="1"/>
</dbReference>
<organism evidence="2 3">
    <name type="scientific">Actinophytocola xanthii</name>
    <dbReference type="NCBI Taxonomy" id="1912961"/>
    <lineage>
        <taxon>Bacteria</taxon>
        <taxon>Bacillati</taxon>
        <taxon>Actinomycetota</taxon>
        <taxon>Actinomycetes</taxon>
        <taxon>Pseudonocardiales</taxon>
        <taxon>Pseudonocardiaceae</taxon>
    </lineage>
</organism>
<sequence length="383" mass="40626">MTRRLIRLLVAAGLAASVTVGSAVPAAAQSRPTERGRPAWAGTVLFAQPVSTTTQYPVGTRAHRITYLSTTSAGLPTVVTGLVLVPPGEVPAGGRPVIAWGHGTTGIGDACAPSLVEGAGAYYERTLARFLTAGYAVAATDYPGLGTPGEHPYLVPEPAARSMIDAVVAARRLAPDLSTRWLAAGHSQGGHASLATAEIADDYDGALRFRGALAYAPAPNVGDELDYLAEFRPIEQAFYTMMLIGLHAEHPELRYADYLGPRARTLLPAARTLCFDDLAARFEQAQVPGEEFVPRDHAAMARLRGWFDDAAIGQRSTDGPVLVAQGDSDQIVPRELTDQLVAAYRGHGSQLDYRVYPDADHGGVLEAAAPDTVRWLADHTDSP</sequence>
<keyword evidence="3" id="KW-1185">Reference proteome</keyword>
<keyword evidence="1" id="KW-0732">Signal</keyword>
<dbReference type="GO" id="GO:0016042">
    <property type="term" value="P:lipid catabolic process"/>
    <property type="evidence" value="ECO:0007669"/>
    <property type="project" value="InterPro"/>
</dbReference>
<dbReference type="InterPro" id="IPR029058">
    <property type="entry name" value="AB_hydrolase_fold"/>
</dbReference>
<dbReference type="STRING" id="1912961.BU204_23395"/>
<evidence type="ECO:0008006" key="4">
    <source>
        <dbReference type="Google" id="ProtNLM"/>
    </source>
</evidence>
<proteinExistence type="predicted"/>
<evidence type="ECO:0000256" key="1">
    <source>
        <dbReference type="SAM" id="SignalP"/>
    </source>
</evidence>
<accession>A0A1Q8CLH8</accession>
<dbReference type="Proteomes" id="UP000185596">
    <property type="component" value="Unassembled WGS sequence"/>
</dbReference>
<gene>
    <name evidence="2" type="ORF">BU204_23395</name>
</gene>
<name>A0A1Q8CLH8_9PSEU</name>
<feature type="signal peptide" evidence="1">
    <location>
        <begin position="1"/>
        <end position="23"/>
    </location>
</feature>
<dbReference type="Pfam" id="PF03583">
    <property type="entry name" value="LIP"/>
    <property type="match status" value="1"/>
</dbReference>
<dbReference type="PANTHER" id="PTHR34853:SF1">
    <property type="entry name" value="LIPASE 5"/>
    <property type="match status" value="1"/>
</dbReference>
<reference evidence="2 3" key="1">
    <citation type="submission" date="2016-12" db="EMBL/GenBank/DDBJ databases">
        <title>The draft genome sequence of Actinophytocola sp. 11-183.</title>
        <authorList>
            <person name="Wang W."/>
            <person name="Yuan L."/>
        </authorList>
    </citation>
    <scope>NUCLEOTIDE SEQUENCE [LARGE SCALE GENOMIC DNA]</scope>
    <source>
        <strain evidence="2 3">11-183</strain>
    </source>
</reference>
<dbReference type="RefSeq" id="WP_075127876.1">
    <property type="nucleotide sequence ID" value="NZ_MSIE01000044.1"/>
</dbReference>
<dbReference type="EMBL" id="MSIE01000044">
    <property type="protein sequence ID" value="OLF15207.1"/>
    <property type="molecule type" value="Genomic_DNA"/>
</dbReference>
<dbReference type="PIRSF" id="PIRSF029171">
    <property type="entry name" value="Esterase_LipA"/>
    <property type="match status" value="1"/>
</dbReference>
<dbReference type="PANTHER" id="PTHR34853">
    <property type="match status" value="1"/>
</dbReference>
<evidence type="ECO:0000313" key="3">
    <source>
        <dbReference type="Proteomes" id="UP000185596"/>
    </source>
</evidence>
<feature type="chain" id="PRO_5038368407" description="Lipase" evidence="1">
    <location>
        <begin position="24"/>
        <end position="383"/>
    </location>
</feature>
<evidence type="ECO:0000313" key="2">
    <source>
        <dbReference type="EMBL" id="OLF15207.1"/>
    </source>
</evidence>
<protein>
    <recommendedName>
        <fullName evidence="4">Lipase</fullName>
    </recommendedName>
</protein>
<dbReference type="GO" id="GO:0004806">
    <property type="term" value="F:triacylglycerol lipase activity"/>
    <property type="evidence" value="ECO:0007669"/>
    <property type="project" value="InterPro"/>
</dbReference>
<dbReference type="OrthoDB" id="9798122at2"/>
<dbReference type="InterPro" id="IPR005152">
    <property type="entry name" value="Lipase_secreted"/>
</dbReference>
<dbReference type="Gene3D" id="3.40.50.1820">
    <property type="entry name" value="alpha/beta hydrolase"/>
    <property type="match status" value="2"/>
</dbReference>
<dbReference type="AlphaFoldDB" id="A0A1Q8CLH8"/>
<comment type="caution">
    <text evidence="2">The sequence shown here is derived from an EMBL/GenBank/DDBJ whole genome shotgun (WGS) entry which is preliminary data.</text>
</comment>